<dbReference type="EMBL" id="DF968063">
    <property type="protein sequence ID" value="GAP02473.1"/>
    <property type="molecule type" value="Genomic_DNA"/>
</dbReference>
<keyword evidence="1" id="KW-0812">Transmembrane</keyword>
<protein>
    <submittedName>
        <fullName evidence="2">Uncharacterized protein</fullName>
    </submittedName>
</protein>
<sequence length="82" mass="9433">MHIALKLKKQPGFILVEGILALGLITAAVIFELTIFQQYQENQQRLLAVNQRAITQQIHALANWQRYLNQVAEREEVGKYEA</sequence>
<evidence type="ECO:0000256" key="1">
    <source>
        <dbReference type="SAM" id="Phobius"/>
    </source>
</evidence>
<accession>A0A3F3H7R8</accession>
<evidence type="ECO:0000313" key="3">
    <source>
        <dbReference type="Proteomes" id="UP000061227"/>
    </source>
</evidence>
<name>A0A3F3H7R8_9LACO</name>
<dbReference type="AlphaFoldDB" id="A0A3F3H7R8"/>
<gene>
    <name evidence="2" type="ORF">FPFC_013560</name>
</gene>
<keyword evidence="3" id="KW-1185">Reference proteome</keyword>
<keyword evidence="1" id="KW-1133">Transmembrane helix</keyword>
<dbReference type="STRING" id="220714.SAMN05660469_0428"/>
<keyword evidence="1" id="KW-0472">Membrane</keyword>
<dbReference type="RefSeq" id="WP_059376381.1">
    <property type="nucleotide sequence ID" value="NZ_DF968063.1"/>
</dbReference>
<organism evidence="2 3">
    <name type="scientific">Fructobacillus pseudoficulneus</name>
    <dbReference type="NCBI Taxonomy" id="220714"/>
    <lineage>
        <taxon>Bacteria</taxon>
        <taxon>Bacillati</taxon>
        <taxon>Bacillota</taxon>
        <taxon>Bacilli</taxon>
        <taxon>Lactobacillales</taxon>
        <taxon>Lactobacillaceae</taxon>
        <taxon>Fructobacillus</taxon>
    </lineage>
</organism>
<evidence type="ECO:0000313" key="2">
    <source>
        <dbReference type="EMBL" id="GAP02473.1"/>
    </source>
</evidence>
<dbReference type="Proteomes" id="UP000061227">
    <property type="component" value="Unassembled WGS sequence"/>
</dbReference>
<reference evidence="2 3" key="1">
    <citation type="journal article" date="2015" name="BMC Genomics">
        <title>Comparative genomics of Fructobacillus spp. and Leuconostoc spp. reveals niche-specific evolution of Fructobacillus spp.</title>
        <authorList>
            <person name="Endo A."/>
            <person name="Tanizawa Y."/>
            <person name="Tanaka N."/>
            <person name="Maeno S."/>
            <person name="Kumar H."/>
            <person name="Shiwa Y."/>
            <person name="Okada S."/>
            <person name="Yoshikawa H."/>
            <person name="Dicks L."/>
            <person name="Nakagawa J."/>
            <person name="Arita M."/>
        </authorList>
    </citation>
    <scope>NUCLEOTIDE SEQUENCE [LARGE SCALE GENOMIC DNA]</scope>
    <source>
        <strain evidence="2 3">DSM 15468</strain>
    </source>
</reference>
<feature type="transmembrane region" description="Helical" evidence="1">
    <location>
        <begin position="12"/>
        <end position="36"/>
    </location>
</feature>
<proteinExistence type="predicted"/>